<name>A0ABN1L4P8_9GAMM</name>
<reference evidence="11 12" key="1">
    <citation type="journal article" date="2019" name="Int. J. Syst. Evol. Microbiol.">
        <title>The Global Catalogue of Microorganisms (GCM) 10K type strain sequencing project: providing services to taxonomists for standard genome sequencing and annotation.</title>
        <authorList>
            <consortium name="The Broad Institute Genomics Platform"/>
            <consortium name="The Broad Institute Genome Sequencing Center for Infectious Disease"/>
            <person name="Wu L."/>
            <person name="Ma J."/>
        </authorList>
    </citation>
    <scope>NUCLEOTIDE SEQUENCE [LARGE SCALE GENOMIC DNA]</scope>
    <source>
        <strain evidence="11 12">JCM 15608</strain>
    </source>
</reference>
<dbReference type="Gene3D" id="3.20.20.450">
    <property type="entry name" value="EAL domain"/>
    <property type="match status" value="1"/>
</dbReference>
<keyword evidence="2" id="KW-0813">Transport</keyword>
<dbReference type="SMART" id="SM00052">
    <property type="entry name" value="EAL"/>
    <property type="match status" value="1"/>
</dbReference>
<evidence type="ECO:0000313" key="11">
    <source>
        <dbReference type="EMBL" id="GAA0813919.1"/>
    </source>
</evidence>
<evidence type="ECO:0000256" key="3">
    <source>
        <dbReference type="ARBA" id="ARBA00022475"/>
    </source>
</evidence>
<dbReference type="PROSITE" id="PS51105">
    <property type="entry name" value="PTS_EIIC_TYPE_3"/>
    <property type="match status" value="1"/>
</dbReference>
<feature type="transmembrane region" description="Helical" evidence="8">
    <location>
        <begin position="181"/>
        <end position="200"/>
    </location>
</feature>
<evidence type="ECO:0000256" key="8">
    <source>
        <dbReference type="SAM" id="Phobius"/>
    </source>
</evidence>
<evidence type="ECO:0000256" key="2">
    <source>
        <dbReference type="ARBA" id="ARBA00022448"/>
    </source>
</evidence>
<dbReference type="InterPro" id="IPR004501">
    <property type="entry name" value="PTS_EIIC_3"/>
</dbReference>
<evidence type="ECO:0000256" key="5">
    <source>
        <dbReference type="ARBA" id="ARBA00022692"/>
    </source>
</evidence>
<organism evidence="11 12">
    <name type="scientific">Colwellia asteriadis</name>
    <dbReference type="NCBI Taxonomy" id="517723"/>
    <lineage>
        <taxon>Bacteria</taxon>
        <taxon>Pseudomonadati</taxon>
        <taxon>Pseudomonadota</taxon>
        <taxon>Gammaproteobacteria</taxon>
        <taxon>Alteromonadales</taxon>
        <taxon>Colwelliaceae</taxon>
        <taxon>Colwellia</taxon>
    </lineage>
</organism>
<evidence type="ECO:0008006" key="13">
    <source>
        <dbReference type="Google" id="ProtNLM"/>
    </source>
</evidence>
<feature type="domain" description="PTS EIIC type-3" evidence="10">
    <location>
        <begin position="1"/>
        <end position="199"/>
    </location>
</feature>
<evidence type="ECO:0000259" key="10">
    <source>
        <dbReference type="PROSITE" id="PS51105"/>
    </source>
</evidence>
<dbReference type="PANTHER" id="PTHR33121:SF70">
    <property type="entry name" value="SIGNALING PROTEIN YKOW"/>
    <property type="match status" value="1"/>
</dbReference>
<dbReference type="EMBL" id="BAAAFA010000003">
    <property type="protein sequence ID" value="GAA0813919.1"/>
    <property type="molecule type" value="Genomic_DNA"/>
</dbReference>
<dbReference type="InterPro" id="IPR035919">
    <property type="entry name" value="EAL_sf"/>
</dbReference>
<dbReference type="Pfam" id="PF00563">
    <property type="entry name" value="EAL"/>
    <property type="match status" value="1"/>
</dbReference>
<feature type="transmembrane region" description="Helical" evidence="8">
    <location>
        <begin position="154"/>
        <end position="175"/>
    </location>
</feature>
<dbReference type="CDD" id="cd01948">
    <property type="entry name" value="EAL"/>
    <property type="match status" value="1"/>
</dbReference>
<protein>
    <recommendedName>
        <fullName evidence="13">Diguanylate phosphodiesterase</fullName>
    </recommendedName>
</protein>
<feature type="transmembrane region" description="Helical" evidence="8">
    <location>
        <begin position="74"/>
        <end position="93"/>
    </location>
</feature>
<dbReference type="SUPFAM" id="SSF141868">
    <property type="entry name" value="EAL domain-like"/>
    <property type="match status" value="1"/>
</dbReference>
<proteinExistence type="predicted"/>
<evidence type="ECO:0000256" key="4">
    <source>
        <dbReference type="ARBA" id="ARBA00022597"/>
    </source>
</evidence>
<keyword evidence="5 8" id="KW-0812">Transmembrane</keyword>
<dbReference type="InterPro" id="IPR050706">
    <property type="entry name" value="Cyclic-di-GMP_PDE-like"/>
</dbReference>
<keyword evidence="3" id="KW-1003">Cell membrane</keyword>
<dbReference type="InterPro" id="IPR003352">
    <property type="entry name" value="PTS_EIIC"/>
</dbReference>
<accession>A0ABN1L4P8</accession>
<evidence type="ECO:0000313" key="12">
    <source>
        <dbReference type="Proteomes" id="UP001500021"/>
    </source>
</evidence>
<keyword evidence="6 8" id="KW-1133">Transmembrane helix</keyword>
<feature type="transmembrane region" description="Helical" evidence="8">
    <location>
        <begin position="102"/>
        <end position="123"/>
    </location>
</feature>
<dbReference type="PROSITE" id="PS50883">
    <property type="entry name" value="EAL"/>
    <property type="match status" value="1"/>
</dbReference>
<gene>
    <name evidence="11" type="ORF">GCM10009111_09970</name>
</gene>
<keyword evidence="12" id="KW-1185">Reference proteome</keyword>
<evidence type="ECO:0000256" key="1">
    <source>
        <dbReference type="ARBA" id="ARBA00004651"/>
    </source>
</evidence>
<evidence type="ECO:0000256" key="6">
    <source>
        <dbReference type="ARBA" id="ARBA00022989"/>
    </source>
</evidence>
<evidence type="ECO:0000256" key="7">
    <source>
        <dbReference type="ARBA" id="ARBA00023136"/>
    </source>
</evidence>
<dbReference type="Pfam" id="PF02378">
    <property type="entry name" value="PTS_EIIC"/>
    <property type="match status" value="1"/>
</dbReference>
<evidence type="ECO:0000259" key="9">
    <source>
        <dbReference type="PROSITE" id="PS50883"/>
    </source>
</evidence>
<comment type="subcellular location">
    <subcellularLocation>
        <location evidence="1">Cell membrane</location>
        <topology evidence="1">Multi-pass membrane protein</topology>
    </subcellularLocation>
</comment>
<dbReference type="InterPro" id="IPR001633">
    <property type="entry name" value="EAL_dom"/>
</dbReference>
<keyword evidence="7 8" id="KW-0472">Membrane</keyword>
<comment type="caution">
    <text evidence="11">The sequence shown here is derived from an EMBL/GenBank/DDBJ whole genome shotgun (WGS) entry which is preliminary data.</text>
</comment>
<dbReference type="PANTHER" id="PTHR33121">
    <property type="entry name" value="CYCLIC DI-GMP PHOSPHODIESTERASE PDEF"/>
    <property type="match status" value="1"/>
</dbReference>
<keyword evidence="4" id="KW-0762">Sugar transport</keyword>
<sequence length="500" mass="57229">MPIIDLVGHEFSSFLLPKFESAANTSQMLWRMWIIHGLWFFGIHGDNAFHVFVNASILGNDIVPGLNNKNFYDVFVLLGGTGCFWGLILAVLIRRVKSHEQAIIKISLPFTLFNFCEIIIFALPIILNPIYLIPFFLAPTFNFLLSYQLLTAEVFTVSSVEMSWMTPIFFNAWLLSENTMLVLYQVLLIVCNTLIYYPFVKLSQEKYSPYTAVDKLERTLGISSQIDQDNENIFIKHQQKNKSSLKALNNVLTDLANSDLELHYQPQINLKNNQIYGYEALLRLRKADGKLYGPYFLDILNDHKLGHIVDNWVIDQVAIDLQYWNTQKFYPNISLNLNPNILYKRHNIDNICAKFADFSEQVKLEVVESSYLEKTDIVIEHLSLLAAQGIQTAIDDFGTGYSSLSMLGTLPIEIAKLDRQFLQGCETQSGKILYRHITTLFHQLGYTVIAEGIETKAELDWVNSLNIEVAQGWLYSAAIPREEVLLYQKHWKSTNSNPSA</sequence>
<dbReference type="Proteomes" id="UP001500021">
    <property type="component" value="Unassembled WGS sequence"/>
</dbReference>
<feature type="domain" description="EAL" evidence="9">
    <location>
        <begin position="244"/>
        <end position="492"/>
    </location>
</feature>